<comment type="caution">
    <text evidence="1">The sequence shown here is derived from an EMBL/GenBank/DDBJ whole genome shotgun (WGS) entry which is preliminary data.</text>
</comment>
<protein>
    <recommendedName>
        <fullName evidence="4">Homeobox domain-containing protein</fullName>
    </recommendedName>
</protein>
<keyword evidence="3" id="KW-1185">Reference proteome</keyword>
<gene>
    <name evidence="1" type="ORF">CEPIT_LOCUS18531</name>
    <name evidence="2" type="ORF">CEPIT_LOCUS40776</name>
</gene>
<evidence type="ECO:0000313" key="2">
    <source>
        <dbReference type="EMBL" id="CAH9143585.1"/>
    </source>
</evidence>
<reference evidence="1" key="1">
    <citation type="submission" date="2022-07" db="EMBL/GenBank/DDBJ databases">
        <authorList>
            <person name="Macas J."/>
            <person name="Novak P."/>
            <person name="Neumann P."/>
        </authorList>
    </citation>
    <scope>NUCLEOTIDE SEQUENCE</scope>
</reference>
<organism evidence="1 3">
    <name type="scientific">Cuscuta epithymum</name>
    <dbReference type="NCBI Taxonomy" id="186058"/>
    <lineage>
        <taxon>Eukaryota</taxon>
        <taxon>Viridiplantae</taxon>
        <taxon>Streptophyta</taxon>
        <taxon>Embryophyta</taxon>
        <taxon>Tracheophyta</taxon>
        <taxon>Spermatophyta</taxon>
        <taxon>Magnoliopsida</taxon>
        <taxon>eudicotyledons</taxon>
        <taxon>Gunneridae</taxon>
        <taxon>Pentapetalae</taxon>
        <taxon>asterids</taxon>
        <taxon>lamiids</taxon>
        <taxon>Solanales</taxon>
        <taxon>Convolvulaceae</taxon>
        <taxon>Cuscuteae</taxon>
        <taxon>Cuscuta</taxon>
        <taxon>Cuscuta subgen. Cuscuta</taxon>
    </lineage>
</organism>
<sequence>MVNIFRWTGIVLARDQHSARKRMSLLEYVEAEANYIQVDNRSSRSSPSQIRSISLSEFPKVNFWAQQNRCRTGRTPEEKKLKLLPSHLTSCCHWTSPPITNLFPPLCCRKEEERTPETAMLKFETELS</sequence>
<dbReference type="EMBL" id="CAMAPF010000149">
    <property type="protein sequence ID" value="CAH9108881.1"/>
    <property type="molecule type" value="Genomic_DNA"/>
</dbReference>
<dbReference type="EMBL" id="CAMAPF010001052">
    <property type="protein sequence ID" value="CAH9143585.1"/>
    <property type="molecule type" value="Genomic_DNA"/>
</dbReference>
<dbReference type="Proteomes" id="UP001152523">
    <property type="component" value="Unassembled WGS sequence"/>
</dbReference>
<name>A0AAV0DSY2_9ASTE</name>
<evidence type="ECO:0000313" key="3">
    <source>
        <dbReference type="Proteomes" id="UP001152523"/>
    </source>
</evidence>
<proteinExistence type="predicted"/>
<evidence type="ECO:0000313" key="1">
    <source>
        <dbReference type="EMBL" id="CAH9108881.1"/>
    </source>
</evidence>
<evidence type="ECO:0008006" key="4">
    <source>
        <dbReference type="Google" id="ProtNLM"/>
    </source>
</evidence>
<accession>A0AAV0DSY2</accession>
<dbReference type="AlphaFoldDB" id="A0AAV0DSY2"/>